<evidence type="ECO:0000313" key="5">
    <source>
        <dbReference type="EMBL" id="GBM23634.1"/>
    </source>
</evidence>
<protein>
    <submittedName>
        <fullName evidence="2">Uncharacterized protein</fullName>
    </submittedName>
</protein>
<evidence type="ECO:0000313" key="4">
    <source>
        <dbReference type="EMBL" id="GBM22803.1"/>
    </source>
</evidence>
<evidence type="ECO:0000313" key="6">
    <source>
        <dbReference type="Proteomes" id="UP000499080"/>
    </source>
</evidence>
<name>A0A4Y2E4J0_ARAVE</name>
<dbReference type="AlphaFoldDB" id="A0A4Y2E4J0"/>
<reference evidence="2 6" key="1">
    <citation type="journal article" date="2019" name="Sci. Rep.">
        <title>Orb-weaving spider Araneus ventricosus genome elucidates the spidroin gene catalogue.</title>
        <authorList>
            <person name="Kono N."/>
            <person name="Nakamura H."/>
            <person name="Ohtoshi R."/>
            <person name="Moran D.A.P."/>
            <person name="Shinohara A."/>
            <person name="Yoshida Y."/>
            <person name="Fujiwara M."/>
            <person name="Mori M."/>
            <person name="Tomita M."/>
            <person name="Arakawa K."/>
        </authorList>
    </citation>
    <scope>NUCLEOTIDE SEQUENCE [LARGE SCALE GENOMIC DNA]</scope>
</reference>
<dbReference type="EMBL" id="BGPR01091324">
    <property type="protein sequence ID" value="GBM22798.1"/>
    <property type="molecule type" value="Genomic_DNA"/>
</dbReference>
<organism evidence="2 6">
    <name type="scientific">Araneus ventricosus</name>
    <name type="common">Orbweaver spider</name>
    <name type="synonym">Epeira ventricosa</name>
    <dbReference type="NCBI Taxonomy" id="182803"/>
    <lineage>
        <taxon>Eukaryota</taxon>
        <taxon>Metazoa</taxon>
        <taxon>Ecdysozoa</taxon>
        <taxon>Arthropoda</taxon>
        <taxon>Chelicerata</taxon>
        <taxon>Arachnida</taxon>
        <taxon>Araneae</taxon>
        <taxon>Araneomorphae</taxon>
        <taxon>Entelegynae</taxon>
        <taxon>Araneoidea</taxon>
        <taxon>Araneidae</taxon>
        <taxon>Araneus</taxon>
    </lineage>
</organism>
<evidence type="ECO:0000256" key="1">
    <source>
        <dbReference type="SAM" id="MobiDB-lite"/>
    </source>
</evidence>
<feature type="region of interest" description="Disordered" evidence="1">
    <location>
        <begin position="1"/>
        <end position="27"/>
    </location>
</feature>
<comment type="caution">
    <text evidence="2">The sequence shown here is derived from an EMBL/GenBank/DDBJ whole genome shotgun (WGS) entry which is preliminary data.</text>
</comment>
<evidence type="ECO:0000313" key="2">
    <source>
        <dbReference type="EMBL" id="GBM22784.1"/>
    </source>
</evidence>
<dbReference type="Proteomes" id="UP000499080">
    <property type="component" value="Unassembled WGS sequence"/>
</dbReference>
<sequence length="103" mass="11700">MLKVRGPSGEFHLSPKSPTLSPSRQNGRQICRQGRQIYRQVAKFVANISISGKQIYSFVTIQSLYILSNNNKKARYKKMKPSMIFQIWALSCETSLIDSSSTK</sequence>
<proteinExistence type="predicted"/>
<gene>
    <name evidence="5" type="ORF">AVEN_164398_1</name>
    <name evidence="3" type="ORF">AVEN_177185_1</name>
    <name evidence="4" type="ORF">AVEN_189113_1</name>
    <name evidence="2" type="ORF">AVEN_43499_1</name>
</gene>
<evidence type="ECO:0000313" key="3">
    <source>
        <dbReference type="EMBL" id="GBM22798.1"/>
    </source>
</evidence>
<dbReference type="EMBL" id="BGPR01091318">
    <property type="protein sequence ID" value="GBM22784.1"/>
    <property type="molecule type" value="Genomic_DNA"/>
</dbReference>
<dbReference type="EMBL" id="BGPR01091514">
    <property type="protein sequence ID" value="GBM23634.1"/>
    <property type="molecule type" value="Genomic_DNA"/>
</dbReference>
<dbReference type="EMBL" id="BGPR01091325">
    <property type="protein sequence ID" value="GBM22803.1"/>
    <property type="molecule type" value="Genomic_DNA"/>
</dbReference>
<accession>A0A4Y2E4J0</accession>
<keyword evidence="6" id="KW-1185">Reference proteome</keyword>
<feature type="compositionally biased region" description="Polar residues" evidence="1">
    <location>
        <begin position="16"/>
        <end position="27"/>
    </location>
</feature>